<evidence type="ECO:0000256" key="3">
    <source>
        <dbReference type="SAM" id="MobiDB-lite"/>
    </source>
</evidence>
<dbReference type="PROSITE" id="PS51203">
    <property type="entry name" value="CS"/>
    <property type="match status" value="1"/>
</dbReference>
<keyword evidence="2" id="KW-0963">Cytoplasm</keyword>
<gene>
    <name evidence="5" type="ORF">DCAR_0626501</name>
</gene>
<dbReference type="Proteomes" id="UP000077755">
    <property type="component" value="Chromosome 6"/>
</dbReference>
<dbReference type="GO" id="GO:0101031">
    <property type="term" value="C:protein folding chaperone complex"/>
    <property type="evidence" value="ECO:0007669"/>
    <property type="project" value="UniProtKB-ARBA"/>
</dbReference>
<proteinExistence type="inferred from homology"/>
<dbReference type="FunFam" id="2.60.40.790:FF:000013">
    <property type="entry name" value="Very-long-chain (3R)-3-hydroxyacyl-CoA dehydratase"/>
    <property type="match status" value="1"/>
</dbReference>
<feature type="domain" description="CS" evidence="4">
    <location>
        <begin position="2"/>
        <end position="91"/>
    </location>
</feature>
<dbReference type="Gene3D" id="2.60.40.790">
    <property type="match status" value="1"/>
</dbReference>
<dbReference type="PANTHER" id="PTHR22932">
    <property type="entry name" value="TELOMERASE-BINDING PROTEIN P23 HSP90 CO-CHAPERONE"/>
    <property type="match status" value="1"/>
</dbReference>
<sequence length="180" mass="20698">MSRHPTIKWAQRSDVLYITIELPDAEDVNTKLEPEGRLYFSATSGPDNLLYEVDIDLYDKVDVDESMASTNSRNFVYILKKVESKWWSRLLKKEGKPPAFLKVDWNKWVDEDEQDEEDESNINLDDFNFSVSISFLLRNVDMHDTGDDGSDTEEEIKDDEAPATGKAEPNDEEEPTSTKP</sequence>
<keyword evidence="6" id="KW-1185">Reference proteome</keyword>
<comment type="subcellular location">
    <subcellularLocation>
        <location evidence="2">Cytoplasm</location>
    </subcellularLocation>
    <subcellularLocation>
        <location evidence="2">Nucleus</location>
    </subcellularLocation>
</comment>
<evidence type="ECO:0000256" key="1">
    <source>
        <dbReference type="ARBA" id="ARBA00025733"/>
    </source>
</evidence>
<organism evidence="5 6">
    <name type="scientific">Daucus carota subsp. sativus</name>
    <name type="common">Carrot</name>
    <dbReference type="NCBI Taxonomy" id="79200"/>
    <lineage>
        <taxon>Eukaryota</taxon>
        <taxon>Viridiplantae</taxon>
        <taxon>Streptophyta</taxon>
        <taxon>Embryophyta</taxon>
        <taxon>Tracheophyta</taxon>
        <taxon>Spermatophyta</taxon>
        <taxon>Magnoliopsida</taxon>
        <taxon>eudicotyledons</taxon>
        <taxon>Gunneridae</taxon>
        <taxon>Pentapetalae</taxon>
        <taxon>asterids</taxon>
        <taxon>campanulids</taxon>
        <taxon>Apiales</taxon>
        <taxon>Apiaceae</taxon>
        <taxon>Apioideae</taxon>
        <taxon>Scandiceae</taxon>
        <taxon>Daucinae</taxon>
        <taxon>Daucus</taxon>
        <taxon>Daucus sect. Daucus</taxon>
    </lineage>
</organism>
<evidence type="ECO:0000256" key="2">
    <source>
        <dbReference type="RuleBase" id="RU369032"/>
    </source>
</evidence>
<dbReference type="AlphaFoldDB" id="A0AAF1B7V1"/>
<evidence type="ECO:0000313" key="5">
    <source>
        <dbReference type="EMBL" id="WOH07072.1"/>
    </source>
</evidence>
<feature type="compositionally biased region" description="Acidic residues" evidence="3">
    <location>
        <begin position="170"/>
        <end position="180"/>
    </location>
</feature>
<feature type="region of interest" description="Disordered" evidence="3">
    <location>
        <begin position="142"/>
        <end position="180"/>
    </location>
</feature>
<dbReference type="GO" id="GO:0009408">
    <property type="term" value="P:response to heat"/>
    <property type="evidence" value="ECO:0007669"/>
    <property type="project" value="UniProtKB-ARBA"/>
</dbReference>
<dbReference type="GO" id="GO:0006457">
    <property type="term" value="P:protein folding"/>
    <property type="evidence" value="ECO:0007669"/>
    <property type="project" value="TreeGrafter"/>
</dbReference>
<keyword evidence="2" id="KW-0143">Chaperone</keyword>
<reference evidence="5" key="2">
    <citation type="submission" date="2022-03" db="EMBL/GenBank/DDBJ databases">
        <title>Draft title - Genomic analysis of global carrot germplasm unveils the trajectory of domestication and the origin of high carotenoid orange carrot.</title>
        <authorList>
            <person name="Iorizzo M."/>
            <person name="Ellison S."/>
            <person name="Senalik D."/>
            <person name="Macko-Podgorni A."/>
            <person name="Grzebelus D."/>
            <person name="Bostan H."/>
            <person name="Rolling W."/>
            <person name="Curaba J."/>
            <person name="Simon P."/>
        </authorList>
    </citation>
    <scope>NUCLEOTIDE SEQUENCE</scope>
    <source>
        <tissue evidence="5">Leaf</tissue>
    </source>
</reference>
<dbReference type="InterPro" id="IPR007052">
    <property type="entry name" value="CS_dom"/>
</dbReference>
<feature type="compositionally biased region" description="Acidic residues" evidence="3">
    <location>
        <begin position="147"/>
        <end position="158"/>
    </location>
</feature>
<comment type="function">
    <text evidence="2">Acts as a co-chaperone for HSP90.</text>
</comment>
<dbReference type="EMBL" id="CP093348">
    <property type="protein sequence ID" value="WOH07072.1"/>
    <property type="molecule type" value="Genomic_DNA"/>
</dbReference>
<comment type="similarity">
    <text evidence="1 2">Belongs to the p23/wos2 family.</text>
</comment>
<dbReference type="GO" id="GO:0051087">
    <property type="term" value="F:protein-folding chaperone binding"/>
    <property type="evidence" value="ECO:0007669"/>
    <property type="project" value="UniProtKB-ARBA"/>
</dbReference>
<comment type="subunit">
    <text evidence="2">Interacts with HSP90 in an ATP-dependent manner.</text>
</comment>
<dbReference type="Pfam" id="PF04969">
    <property type="entry name" value="CS"/>
    <property type="match status" value="1"/>
</dbReference>
<protein>
    <recommendedName>
        <fullName evidence="2">Co-chaperone protein p23</fullName>
    </recommendedName>
</protein>
<name>A0AAF1B7V1_DAUCS</name>
<dbReference type="InterPro" id="IPR008978">
    <property type="entry name" value="HSP20-like_chaperone"/>
</dbReference>
<reference evidence="5" key="1">
    <citation type="journal article" date="2016" name="Nat. Genet.">
        <title>A high-quality carrot genome assembly provides new insights into carotenoid accumulation and asterid genome evolution.</title>
        <authorList>
            <person name="Iorizzo M."/>
            <person name="Ellison S."/>
            <person name="Senalik D."/>
            <person name="Zeng P."/>
            <person name="Satapoomin P."/>
            <person name="Huang J."/>
            <person name="Bowman M."/>
            <person name="Iovene M."/>
            <person name="Sanseverino W."/>
            <person name="Cavagnaro P."/>
            <person name="Yildiz M."/>
            <person name="Macko-Podgorni A."/>
            <person name="Moranska E."/>
            <person name="Grzebelus E."/>
            <person name="Grzebelus D."/>
            <person name="Ashrafi H."/>
            <person name="Zheng Z."/>
            <person name="Cheng S."/>
            <person name="Spooner D."/>
            <person name="Van Deynze A."/>
            <person name="Simon P."/>
        </authorList>
    </citation>
    <scope>NUCLEOTIDE SEQUENCE</scope>
    <source>
        <tissue evidence="5">Leaf</tissue>
    </source>
</reference>
<evidence type="ECO:0000313" key="6">
    <source>
        <dbReference type="Proteomes" id="UP000077755"/>
    </source>
</evidence>
<dbReference type="SUPFAM" id="SSF49764">
    <property type="entry name" value="HSP20-like chaperones"/>
    <property type="match status" value="1"/>
</dbReference>
<dbReference type="GO" id="GO:0051879">
    <property type="term" value="F:Hsp90 protein binding"/>
    <property type="evidence" value="ECO:0007669"/>
    <property type="project" value="UniProtKB-UniRule"/>
</dbReference>
<accession>A0AAF1B7V1</accession>
<dbReference type="GO" id="GO:0005634">
    <property type="term" value="C:nucleus"/>
    <property type="evidence" value="ECO:0007669"/>
    <property type="project" value="UniProtKB-SubCell"/>
</dbReference>
<dbReference type="GO" id="GO:0005829">
    <property type="term" value="C:cytosol"/>
    <property type="evidence" value="ECO:0007669"/>
    <property type="project" value="TreeGrafter"/>
</dbReference>
<dbReference type="InterPro" id="IPR045250">
    <property type="entry name" value="p23-like"/>
</dbReference>
<keyword evidence="2" id="KW-0539">Nucleus</keyword>
<dbReference type="CDD" id="cd06465">
    <property type="entry name" value="p23_hB-ind1_like"/>
    <property type="match status" value="1"/>
</dbReference>
<dbReference type="GO" id="GO:0051131">
    <property type="term" value="P:chaperone-mediated protein complex assembly"/>
    <property type="evidence" value="ECO:0007669"/>
    <property type="project" value="TreeGrafter"/>
</dbReference>
<dbReference type="PANTHER" id="PTHR22932:SF11">
    <property type="entry name" value="CO-CHAPERONE PROTEIN P23"/>
    <property type="match status" value="1"/>
</dbReference>
<evidence type="ECO:0000259" key="4">
    <source>
        <dbReference type="PROSITE" id="PS51203"/>
    </source>
</evidence>